<dbReference type="RefSeq" id="WP_396640260.1">
    <property type="nucleotide sequence ID" value="NZ_JBIQWL010000002.1"/>
</dbReference>
<evidence type="ECO:0000256" key="1">
    <source>
        <dbReference type="SAM" id="MobiDB-lite"/>
    </source>
</evidence>
<accession>A0ABW7Q664</accession>
<evidence type="ECO:0000259" key="3">
    <source>
        <dbReference type="Pfam" id="PF10648"/>
    </source>
</evidence>
<comment type="caution">
    <text evidence="4">The sequence shown here is derived from an EMBL/GenBank/DDBJ whole genome shotgun (WGS) entry which is preliminary data.</text>
</comment>
<keyword evidence="2" id="KW-0732">Signal</keyword>
<feature type="signal peptide" evidence="2">
    <location>
        <begin position="1"/>
        <end position="22"/>
    </location>
</feature>
<dbReference type="Pfam" id="PF10648">
    <property type="entry name" value="Gmad2"/>
    <property type="match status" value="2"/>
</dbReference>
<evidence type="ECO:0000256" key="2">
    <source>
        <dbReference type="SAM" id="SignalP"/>
    </source>
</evidence>
<feature type="region of interest" description="Disordered" evidence="1">
    <location>
        <begin position="26"/>
        <end position="51"/>
    </location>
</feature>
<protein>
    <submittedName>
        <fullName evidence="4">Gmad2 immunoglobulin-like domain-containing protein</fullName>
    </submittedName>
</protein>
<sequence>MIQRRMYALSALVIALGLASCASGTGGASPSSSPASTGSTTATPSATPSDAEPAIAIDAPADDATVSVPFEATGTADTFEAALTVDVLDQEGFTMCVRHIMATSGSGTPGTWTAILAFPPEEDPLPVTVRAYTLSPKDGAMTDLVTRNITVSTDRPDIIMTSPTCGQVYPTGGLIFLLGTAKLFEAALTVELRDAGGTAVVSVPVTAEECCVESQFSSKLTVPADLAPGLYDVVAYSLSPADGSIQNEFTVQIQVTG</sequence>
<dbReference type="EMBL" id="JBIQWL010000002">
    <property type="protein sequence ID" value="MFH8250328.1"/>
    <property type="molecule type" value="Genomic_DNA"/>
</dbReference>
<feature type="chain" id="PRO_5046952989" evidence="2">
    <location>
        <begin position="23"/>
        <end position="257"/>
    </location>
</feature>
<dbReference type="PROSITE" id="PS51257">
    <property type="entry name" value="PROKAR_LIPOPROTEIN"/>
    <property type="match status" value="1"/>
</dbReference>
<dbReference type="Proteomes" id="UP001610861">
    <property type="component" value="Unassembled WGS sequence"/>
</dbReference>
<dbReference type="InterPro" id="IPR018911">
    <property type="entry name" value="Gmad2_Ig-like_dom"/>
</dbReference>
<organism evidence="4 5">
    <name type="scientific">Microbacterium alkaliflavum</name>
    <dbReference type="NCBI Taxonomy" id="3248839"/>
    <lineage>
        <taxon>Bacteria</taxon>
        <taxon>Bacillati</taxon>
        <taxon>Actinomycetota</taxon>
        <taxon>Actinomycetes</taxon>
        <taxon>Micrococcales</taxon>
        <taxon>Microbacteriaceae</taxon>
        <taxon>Microbacterium</taxon>
    </lineage>
</organism>
<evidence type="ECO:0000313" key="5">
    <source>
        <dbReference type="Proteomes" id="UP001610861"/>
    </source>
</evidence>
<evidence type="ECO:0000313" key="4">
    <source>
        <dbReference type="EMBL" id="MFH8250328.1"/>
    </source>
</evidence>
<keyword evidence="5" id="KW-1185">Reference proteome</keyword>
<gene>
    <name evidence="4" type="ORF">ACH3VR_08195</name>
</gene>
<reference evidence="4 5" key="1">
    <citation type="submission" date="2024-09" db="EMBL/GenBank/DDBJ databases">
        <authorList>
            <person name="Pan X."/>
        </authorList>
    </citation>
    <scope>NUCLEOTIDE SEQUENCE [LARGE SCALE GENOMIC DNA]</scope>
    <source>
        <strain evidence="4 5">B2969</strain>
    </source>
</reference>
<feature type="domain" description="Bacterial spore germination immunoglobulin-like" evidence="3">
    <location>
        <begin position="55"/>
        <end position="140"/>
    </location>
</feature>
<proteinExistence type="predicted"/>
<name>A0ABW7Q664_9MICO</name>
<feature type="domain" description="Bacterial spore germination immunoglobulin-like" evidence="3">
    <location>
        <begin position="160"/>
        <end position="244"/>
    </location>
</feature>